<dbReference type="InterPro" id="IPR001482">
    <property type="entry name" value="T2SS/T4SS_dom"/>
</dbReference>
<protein>
    <submittedName>
        <fullName evidence="3">Type II/IV secretion system ATPase subunit</fullName>
    </submittedName>
</protein>
<proteinExistence type="inferred from homology"/>
<dbReference type="Gene3D" id="3.40.50.300">
    <property type="entry name" value="P-loop containing nucleotide triphosphate hydrolases"/>
    <property type="match status" value="1"/>
</dbReference>
<dbReference type="EMBL" id="JADEZV010000001">
    <property type="protein sequence ID" value="MBE9390835.1"/>
    <property type="molecule type" value="Genomic_DNA"/>
</dbReference>
<evidence type="ECO:0000256" key="1">
    <source>
        <dbReference type="ARBA" id="ARBA00006611"/>
    </source>
</evidence>
<dbReference type="InterPro" id="IPR027417">
    <property type="entry name" value="P-loop_NTPase"/>
</dbReference>
<organism evidence="3 4">
    <name type="scientific">Fervidicoccus fontis</name>
    <dbReference type="NCBI Taxonomy" id="683846"/>
    <lineage>
        <taxon>Archaea</taxon>
        <taxon>Thermoproteota</taxon>
        <taxon>Thermoprotei</taxon>
        <taxon>Fervidicoccales</taxon>
        <taxon>Fervidicoccaceae</taxon>
        <taxon>Fervidicoccus</taxon>
    </lineage>
</organism>
<dbReference type="GO" id="GO:0016887">
    <property type="term" value="F:ATP hydrolysis activity"/>
    <property type="evidence" value="ECO:0007669"/>
    <property type="project" value="InterPro"/>
</dbReference>
<evidence type="ECO:0000259" key="2">
    <source>
        <dbReference type="Pfam" id="PF00437"/>
    </source>
</evidence>
<dbReference type="Gene3D" id="3.30.450.380">
    <property type="match status" value="1"/>
</dbReference>
<name>A0A843A818_9CREN</name>
<dbReference type="Proteomes" id="UP000652307">
    <property type="component" value="Unassembled WGS sequence"/>
</dbReference>
<evidence type="ECO:0000313" key="4">
    <source>
        <dbReference type="Proteomes" id="UP000652307"/>
    </source>
</evidence>
<gene>
    <name evidence="3" type="ORF">IOK49_01885</name>
</gene>
<comment type="caution">
    <text evidence="3">The sequence shown here is derived from an EMBL/GenBank/DDBJ whole genome shotgun (WGS) entry which is preliminary data.</text>
</comment>
<dbReference type="PANTHER" id="PTHR30486">
    <property type="entry name" value="TWITCHING MOTILITY PROTEIN PILT"/>
    <property type="match status" value="1"/>
</dbReference>
<dbReference type="InterPro" id="IPR050921">
    <property type="entry name" value="T4SS_GSP_E_ATPase"/>
</dbReference>
<dbReference type="SUPFAM" id="SSF52540">
    <property type="entry name" value="P-loop containing nucleoside triphosphate hydrolases"/>
    <property type="match status" value="1"/>
</dbReference>
<comment type="similarity">
    <text evidence="1">Belongs to the GSP E family.</text>
</comment>
<dbReference type="RefSeq" id="WP_193803409.1">
    <property type="nucleotide sequence ID" value="NZ_JADEZV010000001.1"/>
</dbReference>
<evidence type="ECO:0000313" key="3">
    <source>
        <dbReference type="EMBL" id="MBE9390835.1"/>
    </source>
</evidence>
<dbReference type="PANTHER" id="PTHR30486:SF6">
    <property type="entry name" value="TYPE IV PILUS RETRACTATION ATPASE PILT"/>
    <property type="match status" value="1"/>
</dbReference>
<dbReference type="AlphaFoldDB" id="A0A843A818"/>
<feature type="domain" description="Bacterial type II secretion system protein E" evidence="2">
    <location>
        <begin position="190"/>
        <end position="379"/>
    </location>
</feature>
<dbReference type="Pfam" id="PF00437">
    <property type="entry name" value="T2SSE"/>
    <property type="match status" value="1"/>
</dbReference>
<reference evidence="3" key="1">
    <citation type="submission" date="2020-10" db="EMBL/GenBank/DDBJ databases">
        <title>Fervidococcus fontis strain 3639Fd - the first crenarchaeon capable of growth on lipids.</title>
        <authorList>
            <person name="Kochetkova T.V."/>
            <person name="Elcheninov A.G."/>
            <person name="Toschakov S.V."/>
            <person name="Kublanov I.V."/>
        </authorList>
    </citation>
    <scope>NUCLEOTIDE SEQUENCE</scope>
    <source>
        <strain evidence="3">3639Fd</strain>
    </source>
</reference>
<accession>A0A843A818</accession>
<sequence length="487" mass="54848">MEERRRGSEPFVKLKEFFEKKEKNLRLLSSSHSFPEIAGNSVSSYDIGAFRVSIVESGSNFAYVVKPLKNIEDLRQRIEEKLEEIILLMKRGNDIGDIISAVLKIERERIPDAIYVLRNAVGYGKLQAILDDPYILDLSVEGPGQIWVRHSLVEMLRPEQDFVPTNIIFNSNEEIVMMQQVIATKCNTFISTSNPILDSQLPPKDGGHRVHLVFPTVSHQRPEIVIRKRLPMPPSIEQYIEMKVMPRAVAELLRLVLNARGSVIVAGPPGSGKTTVMRSLLYHSVPKTWKVMVIEDTGEIDPPQGSPWTRYTTFELGSVKVDLFDLAKASLRASGTRLIVVGETRGQEARVLAQAMMVGLGALTSFHGSSPEEVSTRLMSPPINLAPSQVGMFHFVAIMGFGDKPRRQLKLLAELKYDPLSQNVVSKTIWDRDEDGMEISLETLISRSEKIEELEMRLEKPFQALNRKVNDEEESKMFEKLLGGRSL</sequence>